<dbReference type="AlphaFoldDB" id="A0A8X6PG94"/>
<evidence type="ECO:0000313" key="1">
    <source>
        <dbReference type="EMBL" id="GFT64841.1"/>
    </source>
</evidence>
<gene>
    <name evidence="1" type="ORF">NPIL_82671</name>
</gene>
<proteinExistence type="predicted"/>
<reference evidence="1" key="1">
    <citation type="submission" date="2020-08" db="EMBL/GenBank/DDBJ databases">
        <title>Multicomponent nature underlies the extraordinary mechanical properties of spider dragline silk.</title>
        <authorList>
            <person name="Kono N."/>
            <person name="Nakamura H."/>
            <person name="Mori M."/>
            <person name="Yoshida Y."/>
            <person name="Ohtoshi R."/>
            <person name="Malay A.D."/>
            <person name="Moran D.A.P."/>
            <person name="Tomita M."/>
            <person name="Numata K."/>
            <person name="Arakawa K."/>
        </authorList>
    </citation>
    <scope>NUCLEOTIDE SEQUENCE</scope>
</reference>
<evidence type="ECO:0000313" key="2">
    <source>
        <dbReference type="Proteomes" id="UP000887013"/>
    </source>
</evidence>
<accession>A0A8X6PG94</accession>
<organism evidence="1 2">
    <name type="scientific">Nephila pilipes</name>
    <name type="common">Giant wood spider</name>
    <name type="synonym">Nephila maculata</name>
    <dbReference type="NCBI Taxonomy" id="299642"/>
    <lineage>
        <taxon>Eukaryota</taxon>
        <taxon>Metazoa</taxon>
        <taxon>Ecdysozoa</taxon>
        <taxon>Arthropoda</taxon>
        <taxon>Chelicerata</taxon>
        <taxon>Arachnida</taxon>
        <taxon>Araneae</taxon>
        <taxon>Araneomorphae</taxon>
        <taxon>Entelegynae</taxon>
        <taxon>Araneoidea</taxon>
        <taxon>Nephilidae</taxon>
        <taxon>Nephila</taxon>
    </lineage>
</organism>
<sequence>MNFLGNEVEGEEHRNLAESGFGSQMKIKSKLIQPTAIENPSVSFLTSSVENFLRKVKRFFCDFNHNSQDCRKAQAMTQEERKAAVI</sequence>
<keyword evidence="2" id="KW-1185">Reference proteome</keyword>
<dbReference type="EMBL" id="BMAW01068505">
    <property type="protein sequence ID" value="GFT64841.1"/>
    <property type="molecule type" value="Genomic_DNA"/>
</dbReference>
<dbReference type="Proteomes" id="UP000887013">
    <property type="component" value="Unassembled WGS sequence"/>
</dbReference>
<protein>
    <submittedName>
        <fullName evidence="1">Uncharacterized protein</fullName>
    </submittedName>
</protein>
<name>A0A8X6PG94_NEPPI</name>
<comment type="caution">
    <text evidence="1">The sequence shown here is derived from an EMBL/GenBank/DDBJ whole genome shotgun (WGS) entry which is preliminary data.</text>
</comment>